<feature type="compositionally biased region" description="Polar residues" evidence="1">
    <location>
        <begin position="442"/>
        <end position="460"/>
    </location>
</feature>
<accession>A0A8H4N8E2</accession>
<dbReference type="CDD" id="cd04370">
    <property type="entry name" value="BAH"/>
    <property type="match status" value="1"/>
</dbReference>
<evidence type="ECO:0000313" key="3">
    <source>
        <dbReference type="EMBL" id="KAF4311053.1"/>
    </source>
</evidence>
<comment type="caution">
    <text evidence="3">The sequence shown here is derived from an EMBL/GenBank/DDBJ whole genome shotgun (WGS) entry which is preliminary data.</text>
</comment>
<protein>
    <recommendedName>
        <fullName evidence="2">BAH domain-containing protein</fullName>
    </recommendedName>
</protein>
<evidence type="ECO:0000259" key="2">
    <source>
        <dbReference type="PROSITE" id="PS51038"/>
    </source>
</evidence>
<dbReference type="GO" id="GO:0003682">
    <property type="term" value="F:chromatin binding"/>
    <property type="evidence" value="ECO:0007669"/>
    <property type="project" value="InterPro"/>
</dbReference>
<evidence type="ECO:0000313" key="4">
    <source>
        <dbReference type="Proteomes" id="UP000572817"/>
    </source>
</evidence>
<dbReference type="EMBL" id="WWBZ02000011">
    <property type="protein sequence ID" value="KAF4311053.1"/>
    <property type="molecule type" value="Genomic_DNA"/>
</dbReference>
<reference evidence="3" key="1">
    <citation type="submission" date="2020-04" db="EMBL/GenBank/DDBJ databases">
        <title>Genome Assembly and Annotation of Botryosphaeria dothidea sdau 11-99, a Latent Pathogen of Apple Fruit Ring Rot in China.</title>
        <authorList>
            <person name="Yu C."/>
            <person name="Diao Y."/>
            <person name="Lu Q."/>
            <person name="Zhao J."/>
            <person name="Cui S."/>
            <person name="Peng C."/>
            <person name="He B."/>
            <person name="Liu H."/>
        </authorList>
    </citation>
    <scope>NUCLEOTIDE SEQUENCE [LARGE SCALE GENOMIC DNA]</scope>
    <source>
        <strain evidence="3">Sdau11-99</strain>
    </source>
</reference>
<dbReference type="InterPro" id="IPR001025">
    <property type="entry name" value="BAH_dom"/>
</dbReference>
<feature type="compositionally biased region" description="Basic residues" evidence="1">
    <location>
        <begin position="201"/>
        <end position="214"/>
    </location>
</feature>
<evidence type="ECO:0000256" key="1">
    <source>
        <dbReference type="SAM" id="MobiDB-lite"/>
    </source>
</evidence>
<dbReference type="SUPFAM" id="SSF57903">
    <property type="entry name" value="FYVE/PHD zinc finger"/>
    <property type="match status" value="1"/>
</dbReference>
<keyword evidence="4" id="KW-1185">Reference proteome</keyword>
<dbReference type="Gene3D" id="2.30.30.490">
    <property type="match status" value="1"/>
</dbReference>
<feature type="region of interest" description="Disordered" evidence="1">
    <location>
        <begin position="1"/>
        <end position="40"/>
    </location>
</feature>
<dbReference type="SMART" id="SM00439">
    <property type="entry name" value="BAH"/>
    <property type="match status" value="1"/>
</dbReference>
<dbReference type="PROSITE" id="PS51038">
    <property type="entry name" value="BAH"/>
    <property type="match status" value="1"/>
</dbReference>
<dbReference type="Proteomes" id="UP000572817">
    <property type="component" value="Unassembled WGS sequence"/>
</dbReference>
<feature type="compositionally biased region" description="Low complexity" evidence="1">
    <location>
        <begin position="65"/>
        <end position="82"/>
    </location>
</feature>
<dbReference type="AlphaFoldDB" id="A0A8H4N8E2"/>
<name>A0A8H4N8E2_9PEZI</name>
<feature type="region of interest" description="Disordered" evidence="1">
    <location>
        <begin position="442"/>
        <end position="465"/>
    </location>
</feature>
<feature type="region of interest" description="Disordered" evidence="1">
    <location>
        <begin position="65"/>
        <end position="223"/>
    </location>
</feature>
<dbReference type="PANTHER" id="PTHR46364">
    <property type="entry name" value="OS08G0421900 PROTEIN"/>
    <property type="match status" value="1"/>
</dbReference>
<organism evidence="3 4">
    <name type="scientific">Botryosphaeria dothidea</name>
    <dbReference type="NCBI Taxonomy" id="55169"/>
    <lineage>
        <taxon>Eukaryota</taxon>
        <taxon>Fungi</taxon>
        <taxon>Dikarya</taxon>
        <taxon>Ascomycota</taxon>
        <taxon>Pezizomycotina</taxon>
        <taxon>Dothideomycetes</taxon>
        <taxon>Dothideomycetes incertae sedis</taxon>
        <taxon>Botryosphaeriales</taxon>
        <taxon>Botryosphaeriaceae</taxon>
        <taxon>Botryosphaeria</taxon>
    </lineage>
</organism>
<sequence length="518" mass="57999">MEDYVSASMRDSEQLPLRLSPTSRAQRTSKHVSAAAARPAPLNIHRRLRRPVRVPVQPRACACAPAATRTPPPGLRATTRRANGCTSEPQHPGTELRRRTHRRLSPRDEASRLTCPPPVCSTARAPSRPAVVMADPMPPEAKVPPSERLSSASTRREDSLGTEQQSPAADDNQPDKLNGPQLDWSKFKATFTIRHHDPPKKPRSSNKKKRKRGPPARQPLVQENVFDNNLTTLYTVEPAKWWEATKRYRKFTRRHFDGGVLVGNENFSLGDTVFVKPDDAEAVDAPLSNWVAKVLEVRAASEAHVFLRIFWMYRPEDIPGGRRPYHGRNEVIASNTMQVIDALTVNGKANVRYWTEDDNNEVLDGDQLFWRQTFNCPSGTGSGELSELRQHCIDEAPFNPDTLLVHCDSCGLWLHGECLEHEAIRQAHAENKLPEPILVPASQKSAATSQAEANGNASSLHKSEMGKELDKIDPVFKTEVKTGEGEKSRIILKDTREEHEGEEMEKEIHCLKCKALIE</sequence>
<proteinExistence type="predicted"/>
<feature type="domain" description="BAH" evidence="2">
    <location>
        <begin position="265"/>
        <end position="385"/>
    </location>
</feature>
<dbReference type="OrthoDB" id="10259622at2759"/>
<dbReference type="InterPro" id="IPR011011">
    <property type="entry name" value="Znf_FYVE_PHD"/>
</dbReference>
<dbReference type="InterPro" id="IPR043151">
    <property type="entry name" value="BAH_sf"/>
</dbReference>
<gene>
    <name evidence="3" type="ORF">GTA08_BOTSDO13272</name>
</gene>
<dbReference type="Gene3D" id="2.60.120.650">
    <property type="entry name" value="Cupin"/>
    <property type="match status" value="1"/>
</dbReference>